<feature type="compositionally biased region" description="Polar residues" evidence="18">
    <location>
        <begin position="32"/>
        <end position="54"/>
    </location>
</feature>
<comment type="cofactor">
    <cofactor evidence="15">
        <name>[2Fe-2S] cluster</name>
        <dbReference type="ChEBI" id="CHEBI:190135"/>
    </cofactor>
</comment>
<evidence type="ECO:0000256" key="7">
    <source>
        <dbReference type="ARBA" id="ARBA00022723"/>
    </source>
</evidence>
<dbReference type="Proteomes" id="UP001300502">
    <property type="component" value="Unassembled WGS sequence"/>
</dbReference>
<dbReference type="EC" id="7.1.1.6" evidence="3"/>
<comment type="similarity">
    <text evidence="2">Belongs to the Rieske iron-sulfur protein family.</text>
</comment>
<keyword evidence="14" id="KW-1015">Disulfide bond</keyword>
<evidence type="ECO:0000256" key="10">
    <source>
        <dbReference type="ARBA" id="ARBA00022989"/>
    </source>
</evidence>
<dbReference type="GO" id="GO:0016020">
    <property type="term" value="C:membrane"/>
    <property type="evidence" value="ECO:0007669"/>
    <property type="project" value="UniProtKB-SubCell"/>
</dbReference>
<dbReference type="EMBL" id="JANCYU010000054">
    <property type="protein sequence ID" value="KAK4527605.1"/>
    <property type="molecule type" value="Genomic_DNA"/>
</dbReference>
<dbReference type="AlphaFoldDB" id="A0AAV9IJE1"/>
<dbReference type="InterPro" id="IPR036922">
    <property type="entry name" value="Rieske_2Fe-2S_sf"/>
</dbReference>
<gene>
    <name evidence="21" type="ORF">GAYE_SCF42G5528</name>
</gene>
<dbReference type="PANTHER" id="PTHR10134">
    <property type="entry name" value="CYTOCHROME B-C1 COMPLEX SUBUNIT RIESKE, MITOCHONDRIAL"/>
    <property type="match status" value="1"/>
</dbReference>
<dbReference type="PRINTS" id="PR00162">
    <property type="entry name" value="RIESKE"/>
</dbReference>
<evidence type="ECO:0000256" key="14">
    <source>
        <dbReference type="ARBA" id="ARBA00023157"/>
    </source>
</evidence>
<feature type="domain" description="Rieske" evidence="20">
    <location>
        <begin position="113"/>
        <end position="209"/>
    </location>
</feature>
<proteinExistence type="inferred from homology"/>
<evidence type="ECO:0000313" key="22">
    <source>
        <dbReference type="Proteomes" id="UP001300502"/>
    </source>
</evidence>
<dbReference type="GO" id="GO:0009579">
    <property type="term" value="C:thylakoid"/>
    <property type="evidence" value="ECO:0007669"/>
    <property type="project" value="UniProtKB-SubCell"/>
</dbReference>
<evidence type="ECO:0000256" key="11">
    <source>
        <dbReference type="ARBA" id="ARBA00023004"/>
    </source>
</evidence>
<keyword evidence="9" id="KW-0249">Electron transport</keyword>
<accession>A0AAV9IJE1</accession>
<protein>
    <recommendedName>
        <fullName evidence="3">plastoquinol--plastocyanin reductase</fullName>
        <ecNumber evidence="3">7.1.1.6</ecNumber>
    </recommendedName>
</protein>
<name>A0AAV9IJE1_9RHOD</name>
<evidence type="ECO:0000256" key="4">
    <source>
        <dbReference type="ARBA" id="ARBA00022448"/>
    </source>
</evidence>
<evidence type="ECO:0000256" key="3">
    <source>
        <dbReference type="ARBA" id="ARBA00012952"/>
    </source>
</evidence>
<organism evidence="21 22">
    <name type="scientific">Galdieria yellowstonensis</name>
    <dbReference type="NCBI Taxonomy" id="3028027"/>
    <lineage>
        <taxon>Eukaryota</taxon>
        <taxon>Rhodophyta</taxon>
        <taxon>Bangiophyceae</taxon>
        <taxon>Galdieriales</taxon>
        <taxon>Galdieriaceae</taxon>
        <taxon>Galdieria</taxon>
    </lineage>
</organism>
<evidence type="ECO:0000256" key="6">
    <source>
        <dbReference type="ARBA" id="ARBA00022714"/>
    </source>
</evidence>
<dbReference type="InterPro" id="IPR005805">
    <property type="entry name" value="Rieske_Fe-S_prot_C"/>
</dbReference>
<dbReference type="GO" id="GO:0046872">
    <property type="term" value="F:metal ion binding"/>
    <property type="evidence" value="ECO:0007669"/>
    <property type="project" value="UniProtKB-KW"/>
</dbReference>
<dbReference type="Pfam" id="PF25471">
    <property type="entry name" value="TM_PetC"/>
    <property type="match status" value="1"/>
</dbReference>
<keyword evidence="7" id="KW-0479">Metal-binding</keyword>
<keyword evidence="6" id="KW-0001">2Fe-2S</keyword>
<comment type="subcellular location">
    <subcellularLocation>
        <location evidence="1">Membrane</location>
        <topology evidence="1">Single-pass membrane protein</topology>
    </subcellularLocation>
    <subcellularLocation>
        <location evidence="17">Thylakoid</location>
    </subcellularLocation>
</comment>
<keyword evidence="13 19" id="KW-0472">Membrane</keyword>
<evidence type="ECO:0000256" key="13">
    <source>
        <dbReference type="ARBA" id="ARBA00023136"/>
    </source>
</evidence>
<evidence type="ECO:0000313" key="21">
    <source>
        <dbReference type="EMBL" id="KAK4527605.1"/>
    </source>
</evidence>
<keyword evidence="8" id="KW-1278">Translocase</keyword>
<dbReference type="Gene3D" id="1.20.5.700">
    <property type="entry name" value="Single helix bin"/>
    <property type="match status" value="1"/>
</dbReference>
<dbReference type="Gene3D" id="2.102.10.10">
    <property type="entry name" value="Rieske [2Fe-2S] iron-sulphur domain"/>
    <property type="match status" value="1"/>
</dbReference>
<dbReference type="NCBIfam" id="NF010001">
    <property type="entry name" value="PRK13474.1"/>
    <property type="match status" value="1"/>
</dbReference>
<feature type="region of interest" description="Disordered" evidence="18">
    <location>
        <begin position="32"/>
        <end position="56"/>
    </location>
</feature>
<dbReference type="SUPFAM" id="SSF50022">
    <property type="entry name" value="ISP domain"/>
    <property type="match status" value="1"/>
</dbReference>
<dbReference type="InterPro" id="IPR014349">
    <property type="entry name" value="Rieske_Fe-S_prot"/>
</dbReference>
<evidence type="ECO:0000256" key="8">
    <source>
        <dbReference type="ARBA" id="ARBA00022967"/>
    </source>
</evidence>
<evidence type="ECO:0000256" key="17">
    <source>
        <dbReference type="ARBA" id="ARBA00060385"/>
    </source>
</evidence>
<keyword evidence="22" id="KW-1185">Reference proteome</keyword>
<comment type="catalytic activity">
    <reaction evidence="16">
        <text>2 oxidized [plastocyanin] + a plastoquinol + 2 H(+)(in) = 2 reduced [plastocyanin] + a plastoquinone + 4 H(+)(out)</text>
        <dbReference type="Rhea" id="RHEA:22148"/>
        <dbReference type="Rhea" id="RHEA-COMP:9561"/>
        <dbReference type="Rhea" id="RHEA-COMP:9562"/>
        <dbReference type="Rhea" id="RHEA-COMP:10039"/>
        <dbReference type="Rhea" id="RHEA-COMP:10040"/>
        <dbReference type="ChEBI" id="CHEBI:15378"/>
        <dbReference type="ChEBI" id="CHEBI:17757"/>
        <dbReference type="ChEBI" id="CHEBI:29036"/>
        <dbReference type="ChEBI" id="CHEBI:49552"/>
        <dbReference type="ChEBI" id="CHEBI:62192"/>
        <dbReference type="EC" id="7.1.1.6"/>
    </reaction>
</comment>
<keyword evidence="5 19" id="KW-0812">Transmembrane</keyword>
<keyword evidence="12" id="KW-0411">Iron-sulfur</keyword>
<keyword evidence="10 19" id="KW-1133">Transmembrane helix</keyword>
<sequence>MFVTLSPAADRIVGLGNKRALCLQSKNNRTSLKRPLSSSSQLLRMTGATSSASDDSVPDMGKRMFLNYVLLGGASIPILSMLGGYAYFFYPPSRGGSGTGTVARDVFGREIKKKEFLETRKPGTHELVQGPKGDPYYLIVSEDGQLDSYGLNAVCTHLGCVVPWNSGQNKFICPCHGSQYDRTGKVVRGPAPLSLALAHVDEDEDGNILFKPWKETDFRTNSDPWWK</sequence>
<feature type="transmembrane region" description="Helical" evidence="19">
    <location>
        <begin position="65"/>
        <end position="90"/>
    </location>
</feature>
<evidence type="ECO:0000259" key="20">
    <source>
        <dbReference type="PROSITE" id="PS51296"/>
    </source>
</evidence>
<comment type="caution">
    <text evidence="21">The sequence shown here is derived from an EMBL/GenBank/DDBJ whole genome shotgun (WGS) entry which is preliminary data.</text>
</comment>
<evidence type="ECO:0000256" key="5">
    <source>
        <dbReference type="ARBA" id="ARBA00022692"/>
    </source>
</evidence>
<evidence type="ECO:0000256" key="19">
    <source>
        <dbReference type="SAM" id="Phobius"/>
    </source>
</evidence>
<dbReference type="GO" id="GO:0009496">
    <property type="term" value="F:plastoquinol--plastocyanin reductase activity"/>
    <property type="evidence" value="ECO:0007669"/>
    <property type="project" value="UniProtKB-EC"/>
</dbReference>
<dbReference type="FunFam" id="2.102.10.10:FF:000007">
    <property type="entry name" value="Cytochrome b6-f complex iron-sulfur subunit"/>
    <property type="match status" value="1"/>
</dbReference>
<dbReference type="GO" id="GO:0051537">
    <property type="term" value="F:2 iron, 2 sulfur cluster binding"/>
    <property type="evidence" value="ECO:0007669"/>
    <property type="project" value="UniProtKB-KW"/>
</dbReference>
<evidence type="ECO:0000256" key="2">
    <source>
        <dbReference type="ARBA" id="ARBA00010651"/>
    </source>
</evidence>
<evidence type="ECO:0000256" key="9">
    <source>
        <dbReference type="ARBA" id="ARBA00022982"/>
    </source>
</evidence>
<evidence type="ECO:0000256" key="16">
    <source>
        <dbReference type="ARBA" id="ARBA00047828"/>
    </source>
</evidence>
<keyword evidence="4" id="KW-0813">Transport</keyword>
<keyword evidence="11" id="KW-0408">Iron</keyword>
<dbReference type="InterPro" id="IPR057415">
    <property type="entry name" value="TM_PetC"/>
</dbReference>
<evidence type="ECO:0000256" key="1">
    <source>
        <dbReference type="ARBA" id="ARBA00004167"/>
    </source>
</evidence>
<dbReference type="Pfam" id="PF00355">
    <property type="entry name" value="Rieske"/>
    <property type="match status" value="1"/>
</dbReference>
<dbReference type="InterPro" id="IPR017941">
    <property type="entry name" value="Rieske_2Fe-2S"/>
</dbReference>
<reference evidence="21 22" key="1">
    <citation type="submission" date="2022-07" db="EMBL/GenBank/DDBJ databases">
        <title>Genome-wide signatures of adaptation to extreme environments.</title>
        <authorList>
            <person name="Cho C.H."/>
            <person name="Yoon H.S."/>
        </authorList>
    </citation>
    <scope>NUCLEOTIDE SEQUENCE [LARGE SCALE GENOMIC DNA]</scope>
    <source>
        <strain evidence="21 22">108.79 E11</strain>
    </source>
</reference>
<dbReference type="PROSITE" id="PS51296">
    <property type="entry name" value="RIESKE"/>
    <property type="match status" value="1"/>
</dbReference>
<evidence type="ECO:0000256" key="12">
    <source>
        <dbReference type="ARBA" id="ARBA00023014"/>
    </source>
</evidence>
<dbReference type="CDD" id="cd03471">
    <property type="entry name" value="Rieske_cytochrome_b6f"/>
    <property type="match status" value="1"/>
</dbReference>
<evidence type="ECO:0000256" key="15">
    <source>
        <dbReference type="ARBA" id="ARBA00034078"/>
    </source>
</evidence>
<evidence type="ECO:0000256" key="18">
    <source>
        <dbReference type="SAM" id="MobiDB-lite"/>
    </source>
</evidence>